<dbReference type="PANTHER" id="PTHR15427:SF54">
    <property type="entry name" value="C1Q DOMAIN-CONTAINING PROTEIN"/>
    <property type="match status" value="1"/>
</dbReference>
<accession>A0A2G9R3P9</accession>
<dbReference type="GO" id="GO:0005581">
    <property type="term" value="C:collagen trimer"/>
    <property type="evidence" value="ECO:0007669"/>
    <property type="project" value="UniProtKB-KW"/>
</dbReference>
<feature type="compositionally biased region" description="Low complexity" evidence="4">
    <location>
        <begin position="192"/>
        <end position="202"/>
    </location>
</feature>
<evidence type="ECO:0000256" key="4">
    <source>
        <dbReference type="SAM" id="MobiDB-lite"/>
    </source>
</evidence>
<keyword evidence="8" id="KW-1185">Reference proteome</keyword>
<feature type="compositionally biased region" description="Polar residues" evidence="4">
    <location>
        <begin position="137"/>
        <end position="152"/>
    </location>
</feature>
<gene>
    <name evidence="7" type="ORF">AB205_0112370</name>
</gene>
<evidence type="ECO:0000256" key="3">
    <source>
        <dbReference type="ARBA" id="ARBA00022729"/>
    </source>
</evidence>
<evidence type="ECO:0000313" key="8">
    <source>
        <dbReference type="Proteomes" id="UP000228934"/>
    </source>
</evidence>
<evidence type="ECO:0000256" key="5">
    <source>
        <dbReference type="SAM" id="SignalP"/>
    </source>
</evidence>
<dbReference type="InterPro" id="IPR008983">
    <property type="entry name" value="Tumour_necrosis_fac-like_dom"/>
</dbReference>
<organism evidence="7 8">
    <name type="scientific">Aquarana catesbeiana</name>
    <name type="common">American bullfrog</name>
    <name type="synonym">Rana catesbeiana</name>
    <dbReference type="NCBI Taxonomy" id="8400"/>
    <lineage>
        <taxon>Eukaryota</taxon>
        <taxon>Metazoa</taxon>
        <taxon>Chordata</taxon>
        <taxon>Craniata</taxon>
        <taxon>Vertebrata</taxon>
        <taxon>Euteleostomi</taxon>
        <taxon>Amphibia</taxon>
        <taxon>Batrachia</taxon>
        <taxon>Anura</taxon>
        <taxon>Neobatrachia</taxon>
        <taxon>Ranoidea</taxon>
        <taxon>Ranidae</taxon>
        <taxon>Aquarana</taxon>
    </lineage>
</organism>
<dbReference type="OrthoDB" id="9948489at2759"/>
<feature type="signal peptide" evidence="5">
    <location>
        <begin position="1"/>
        <end position="21"/>
    </location>
</feature>
<dbReference type="PANTHER" id="PTHR15427">
    <property type="entry name" value="EMILIN ELASTIN MICROFIBRIL INTERFACE-LOCATED PROTEIN ELASTIN MICROFIBRIL INTERFACER"/>
    <property type="match status" value="1"/>
</dbReference>
<evidence type="ECO:0000256" key="1">
    <source>
        <dbReference type="ARBA" id="ARBA00004613"/>
    </source>
</evidence>
<evidence type="ECO:0000313" key="7">
    <source>
        <dbReference type="EMBL" id="PIO22486.1"/>
    </source>
</evidence>
<name>A0A2G9R3P9_AQUCT</name>
<dbReference type="InterPro" id="IPR008160">
    <property type="entry name" value="Collagen"/>
</dbReference>
<comment type="subcellular location">
    <subcellularLocation>
        <location evidence="1">Secreted</location>
    </subcellularLocation>
</comment>
<dbReference type="SMART" id="SM00110">
    <property type="entry name" value="C1Q"/>
    <property type="match status" value="1"/>
</dbReference>
<dbReference type="Pfam" id="PF01391">
    <property type="entry name" value="Collagen"/>
    <property type="match status" value="2"/>
</dbReference>
<evidence type="ECO:0000256" key="2">
    <source>
        <dbReference type="ARBA" id="ARBA00022525"/>
    </source>
</evidence>
<keyword evidence="3 5" id="KW-0732">Signal</keyword>
<sequence length="483" mass="51517">MLSVLLMQLLLWSLWSTETSAIFSLIASPSFTMESLNATETEEPKQAFTVPLDLDLETTETDPVTDGGIQTSSQIAVTSTVTPASDNVTDGVENKIKQQELTTRSNEQRQPISWNAFNMNITESSLHAVDSTPKDIGNNSTLLPIQDPNNEQPDPFLVIPMENTTEEKQCFCNIPGPTGQKGDKGDRGEPGELGPQGLEGIIGDYGPKGDAGSKGDKGEMGPPGVKGEPGETCTLCEKGNIVDQGILGNDGALRLQGDKGEPGEKGRKGQIGQMGPKGSPGEKGNKGTNGIPGIPGETGLQGLMGQRGLTGPKGDRGMPGPIGPQGYRGPAGVPGIKGEKGQRGSQKELDNIAFSVAVRGNRYSLSPGQPIRFDKVFVNENKPYSVNSGVFVASVEGVYFFSYHLSPSHPLLVAGLVHNGRIIVQTQARHSERNACQVSGSVLLHLREDDEVWLQVLSIGQNEFIFDETDSLFSGFILYSLED</sequence>
<dbReference type="Proteomes" id="UP000228934">
    <property type="component" value="Unassembled WGS sequence"/>
</dbReference>
<feature type="region of interest" description="Disordered" evidence="4">
    <location>
        <begin position="250"/>
        <end position="346"/>
    </location>
</feature>
<dbReference type="InterPro" id="IPR050392">
    <property type="entry name" value="Collagen/C1q_domain"/>
</dbReference>
<dbReference type="EMBL" id="KV944489">
    <property type="protein sequence ID" value="PIO22486.1"/>
    <property type="molecule type" value="Genomic_DNA"/>
</dbReference>
<feature type="chain" id="PRO_5013769123" evidence="5">
    <location>
        <begin position="22"/>
        <end position="483"/>
    </location>
</feature>
<feature type="compositionally biased region" description="Basic and acidic residues" evidence="4">
    <location>
        <begin position="181"/>
        <end position="190"/>
    </location>
</feature>
<feature type="domain" description="C1q" evidence="6">
    <location>
        <begin position="347"/>
        <end position="483"/>
    </location>
</feature>
<dbReference type="InterPro" id="IPR001073">
    <property type="entry name" value="C1q_dom"/>
</dbReference>
<protein>
    <submittedName>
        <fullName evidence="7">Otolin-1</fullName>
    </submittedName>
</protein>
<reference evidence="8" key="1">
    <citation type="journal article" date="2017" name="Nat. Commun.">
        <title>The North American bullfrog draft genome provides insight into hormonal regulation of long noncoding RNA.</title>
        <authorList>
            <person name="Hammond S.A."/>
            <person name="Warren R.L."/>
            <person name="Vandervalk B.P."/>
            <person name="Kucuk E."/>
            <person name="Khan H."/>
            <person name="Gibb E.A."/>
            <person name="Pandoh P."/>
            <person name="Kirk H."/>
            <person name="Zhao Y."/>
            <person name="Jones M."/>
            <person name="Mungall A.J."/>
            <person name="Coope R."/>
            <person name="Pleasance S."/>
            <person name="Moore R.A."/>
            <person name="Holt R.A."/>
            <person name="Round J.M."/>
            <person name="Ohora S."/>
            <person name="Walle B.V."/>
            <person name="Veldhoen N."/>
            <person name="Helbing C.C."/>
            <person name="Birol I."/>
        </authorList>
    </citation>
    <scope>NUCLEOTIDE SEQUENCE [LARGE SCALE GENOMIC DNA]</scope>
</reference>
<evidence type="ECO:0000259" key="6">
    <source>
        <dbReference type="PROSITE" id="PS50871"/>
    </source>
</evidence>
<keyword evidence="2" id="KW-0964">Secreted</keyword>
<feature type="region of interest" description="Disordered" evidence="4">
    <location>
        <begin position="129"/>
        <end position="155"/>
    </location>
</feature>
<dbReference type="PRINTS" id="PR00007">
    <property type="entry name" value="COMPLEMNTC1Q"/>
</dbReference>
<dbReference type="AlphaFoldDB" id="A0A2G9R3P9"/>
<dbReference type="Gene3D" id="2.60.120.40">
    <property type="match status" value="1"/>
</dbReference>
<dbReference type="Pfam" id="PF00386">
    <property type="entry name" value="C1q"/>
    <property type="match status" value="1"/>
</dbReference>
<dbReference type="PROSITE" id="PS50871">
    <property type="entry name" value="C1Q"/>
    <property type="match status" value="1"/>
</dbReference>
<proteinExistence type="predicted"/>
<feature type="compositionally biased region" description="Basic and acidic residues" evidence="4">
    <location>
        <begin position="337"/>
        <end position="346"/>
    </location>
</feature>
<feature type="region of interest" description="Disordered" evidence="4">
    <location>
        <begin position="173"/>
        <end position="231"/>
    </location>
</feature>
<feature type="compositionally biased region" description="Basic and acidic residues" evidence="4">
    <location>
        <begin position="256"/>
        <end position="267"/>
    </location>
</feature>
<dbReference type="SUPFAM" id="SSF49842">
    <property type="entry name" value="TNF-like"/>
    <property type="match status" value="1"/>
</dbReference>